<dbReference type="PROSITE" id="PS01047">
    <property type="entry name" value="HMA_1"/>
    <property type="match status" value="1"/>
</dbReference>
<evidence type="ECO:0000313" key="3">
    <source>
        <dbReference type="EMBL" id="KPQ43567.1"/>
    </source>
</evidence>
<keyword evidence="1" id="KW-0479">Metal-binding</keyword>
<gene>
    <name evidence="3" type="ORF">MPEBLZ_01750</name>
</gene>
<dbReference type="FunFam" id="3.30.70.100:FF:000001">
    <property type="entry name" value="ATPase copper transporting beta"/>
    <property type="match status" value="1"/>
</dbReference>
<name>A0A0P8AAB2_9EURY</name>
<dbReference type="CDD" id="cd00371">
    <property type="entry name" value="HMA"/>
    <property type="match status" value="1"/>
</dbReference>
<feature type="domain" description="HMA" evidence="2">
    <location>
        <begin position="2"/>
        <end position="68"/>
    </location>
</feature>
<proteinExistence type="predicted"/>
<dbReference type="Gene3D" id="3.30.70.100">
    <property type="match status" value="1"/>
</dbReference>
<reference evidence="3" key="1">
    <citation type="submission" date="2015-09" db="EMBL/GenBank/DDBJ databases">
        <title>A metagenomics-based metabolic model of nitrate-dependent anaerobic oxidation of methane by Methanoperedens-like archaea.</title>
        <authorList>
            <person name="Arshad A."/>
            <person name="Speth D.R."/>
            <person name="De Graaf R.M."/>
            <person name="Op Den Camp H.J."/>
            <person name="Jetten M.S."/>
            <person name="Welte C.U."/>
        </authorList>
    </citation>
    <scope>NUCLEOTIDE SEQUENCE [LARGE SCALE GENOMIC DNA]</scope>
</reference>
<comment type="caution">
    <text evidence="3">The sequence shown here is derived from an EMBL/GenBank/DDBJ whole genome shotgun (WGS) entry which is preliminary data.</text>
</comment>
<dbReference type="GO" id="GO:0046872">
    <property type="term" value="F:metal ion binding"/>
    <property type="evidence" value="ECO:0007669"/>
    <property type="project" value="UniProtKB-KW"/>
</dbReference>
<evidence type="ECO:0000259" key="2">
    <source>
        <dbReference type="PROSITE" id="PS50846"/>
    </source>
</evidence>
<dbReference type="Proteomes" id="UP000050360">
    <property type="component" value="Unassembled WGS sequence"/>
</dbReference>
<dbReference type="AlphaFoldDB" id="A0A0P8AAB2"/>
<dbReference type="InterPro" id="IPR006121">
    <property type="entry name" value="HMA_dom"/>
</dbReference>
<accession>A0A0P8AAB2</accession>
<dbReference type="InterPro" id="IPR036163">
    <property type="entry name" value="HMA_dom_sf"/>
</dbReference>
<sequence length="71" mass="7439">MEKLILDIAGMRCGACAIGIELALGKKKGVRSAKVSLNERMAVVEYDPAIVGVSDIAKAVSDLGYIATTRS</sequence>
<dbReference type="SUPFAM" id="SSF55008">
    <property type="entry name" value="HMA, heavy metal-associated domain"/>
    <property type="match status" value="1"/>
</dbReference>
<dbReference type="PANTHER" id="PTHR46594">
    <property type="entry name" value="P-TYPE CATION-TRANSPORTING ATPASE"/>
    <property type="match status" value="1"/>
</dbReference>
<dbReference type="PANTHER" id="PTHR46594:SF4">
    <property type="entry name" value="P-TYPE CATION-TRANSPORTING ATPASE"/>
    <property type="match status" value="1"/>
</dbReference>
<protein>
    <submittedName>
        <fullName evidence="3">Copper-exporting ATPase</fullName>
    </submittedName>
</protein>
<dbReference type="Pfam" id="PF00403">
    <property type="entry name" value="HMA"/>
    <property type="match status" value="1"/>
</dbReference>
<evidence type="ECO:0000256" key="1">
    <source>
        <dbReference type="ARBA" id="ARBA00022723"/>
    </source>
</evidence>
<dbReference type="EMBL" id="LKCM01000137">
    <property type="protein sequence ID" value="KPQ43567.1"/>
    <property type="molecule type" value="Genomic_DNA"/>
</dbReference>
<dbReference type="PRINTS" id="PR00942">
    <property type="entry name" value="CUATPASEI"/>
</dbReference>
<dbReference type="PROSITE" id="PS50846">
    <property type="entry name" value="HMA_2"/>
    <property type="match status" value="1"/>
</dbReference>
<dbReference type="InterPro" id="IPR017969">
    <property type="entry name" value="Heavy-metal-associated_CS"/>
</dbReference>
<organism evidence="3">
    <name type="scientific">Candidatus Methanoperedens nitratireducens</name>
    <dbReference type="NCBI Taxonomy" id="1392998"/>
    <lineage>
        <taxon>Archaea</taxon>
        <taxon>Methanobacteriati</taxon>
        <taxon>Methanobacteriota</taxon>
        <taxon>Stenosarchaea group</taxon>
        <taxon>Methanomicrobia</taxon>
        <taxon>Methanosarcinales</taxon>
        <taxon>ANME-2 cluster</taxon>
        <taxon>Candidatus Methanoperedentaceae</taxon>
        <taxon>Candidatus Methanoperedens</taxon>
    </lineage>
</organism>